<dbReference type="OrthoDB" id="5180013at2"/>
<sequence>MEGKQPCFFTNEDAEVDMLSSYDGHIFRSQGCGRYWLDNHSALMSTGNSELSSQTKLNCASETVKLNEMGLTPYWIWSEQEAGNVETFNEKNVVIKYFEDYTDIPNDYSSKSNEILLLLAKKLEKRAPFDFVPFTLRDMYGLKISSKQEFVIWLKPLLEWSYVRLTGQGEAFLKQEHKEFEKQFADALFTSPQVSLTPSGWQAVEKETSQNPNTAFIAMAFTDNEKKELGPETRNSIKEACEGLGWDTKIVDEEEHNDGIMDKVVSLINKSKFLIAELTHQKTGVYYEAGYAKGRGLPVIHIVNKEDLKNCHFDVKHLNLVTWSNHEELKERLSNRIEATIGKNK</sequence>
<dbReference type="SUPFAM" id="SSF52309">
    <property type="entry name" value="N-(deoxy)ribosyltransferase-like"/>
    <property type="match status" value="1"/>
</dbReference>
<dbReference type="STRING" id="862908.BMS_0766"/>
<name>E1X5V3_HALMS</name>
<dbReference type="HOGENOM" id="CLU_803554_0_0_7"/>
<gene>
    <name evidence="1" type="ordered locus">BMS_0766</name>
</gene>
<dbReference type="EMBL" id="FQ312005">
    <property type="protein sequence ID" value="CBW25670.1"/>
    <property type="molecule type" value="Genomic_DNA"/>
</dbReference>
<organism evidence="1 2">
    <name type="scientific">Halobacteriovorax marinus (strain ATCC BAA-682 / DSM 15412 / SJ)</name>
    <name type="common">Bacteriovorax marinus</name>
    <dbReference type="NCBI Taxonomy" id="862908"/>
    <lineage>
        <taxon>Bacteria</taxon>
        <taxon>Pseudomonadati</taxon>
        <taxon>Bdellovibrionota</taxon>
        <taxon>Bacteriovoracia</taxon>
        <taxon>Bacteriovoracales</taxon>
        <taxon>Halobacteriovoraceae</taxon>
        <taxon>Halobacteriovorax</taxon>
    </lineage>
</organism>
<reference evidence="2" key="1">
    <citation type="journal article" date="2013" name="ISME J.">
        <title>A small predatory core genome in the divergent marine Bacteriovorax marinus SJ and the terrestrial Bdellovibrio bacteriovorus.</title>
        <authorList>
            <person name="Crossman L.C."/>
            <person name="Chen H."/>
            <person name="Cerdeno-Tarraga A.M."/>
            <person name="Brooks K."/>
            <person name="Quail M.A."/>
            <person name="Pineiro S.A."/>
            <person name="Hobley L."/>
            <person name="Sockett R.E."/>
            <person name="Bentley S.D."/>
            <person name="Parkhill J."/>
            <person name="Williams H.N."/>
            <person name="Stine O.C."/>
        </authorList>
    </citation>
    <scope>NUCLEOTIDE SEQUENCE [LARGE SCALE GENOMIC DNA]</scope>
    <source>
        <strain evidence="2">ATCC BAA-682 / DSM 15412 / SJ</strain>
    </source>
</reference>
<dbReference type="Proteomes" id="UP000008963">
    <property type="component" value="Chromosome"/>
</dbReference>
<dbReference type="AlphaFoldDB" id="E1X5V3"/>
<proteinExistence type="predicted"/>
<protein>
    <submittedName>
        <fullName evidence="1">Uncharacterized protein</fullName>
    </submittedName>
</protein>
<evidence type="ECO:0000313" key="1">
    <source>
        <dbReference type="EMBL" id="CBW25670.1"/>
    </source>
</evidence>
<keyword evidence="2" id="KW-1185">Reference proteome</keyword>
<dbReference type="eggNOG" id="COG3613">
    <property type="taxonomic scope" value="Bacteria"/>
</dbReference>
<dbReference type="RefSeq" id="WP_014243455.1">
    <property type="nucleotide sequence ID" value="NC_016620.1"/>
</dbReference>
<dbReference type="KEGG" id="bmx:BMS_0766"/>
<dbReference type="PATRIC" id="fig|862908.3.peg.736"/>
<dbReference type="Gene3D" id="3.40.50.450">
    <property type="match status" value="1"/>
</dbReference>
<evidence type="ECO:0000313" key="2">
    <source>
        <dbReference type="Proteomes" id="UP000008963"/>
    </source>
</evidence>
<accession>E1X5V3</accession>